<dbReference type="KEGG" id="arca:HC352_00200"/>
<accession>A0A6H2EJY1</accession>
<sequence length="113" mass="12193">MKKFIAGACVLAFSIAGLAGCSQGVDRQAFKDEFYNESVANVPEGVMDDDQVEKYGHCLADGVGDELSDKQLEELAKIIDNGKLELADLPEGVEDVLVEHTTKCAQTVLTEDK</sequence>
<dbReference type="PROSITE" id="PS51257">
    <property type="entry name" value="PROKAR_LIPOPROTEIN"/>
    <property type="match status" value="1"/>
</dbReference>
<dbReference type="Proteomes" id="UP000502298">
    <property type="component" value="Chromosome"/>
</dbReference>
<keyword evidence="1" id="KW-0732">Signal</keyword>
<reference evidence="2 3" key="1">
    <citation type="submission" date="2020-03" db="EMBL/GenBank/DDBJ databases">
        <title>Complete genome of Arcanobacterium buesumensis sp. nov. strain 2701.</title>
        <authorList>
            <person name="Borowiak M."/>
            <person name="Alssahen M."/>
            <person name="Laemmler C."/>
            <person name="Malorny B."/>
            <person name="Hassan A."/>
            <person name="Prenger-Berninghoff E."/>
            <person name="Ploetz M."/>
            <person name="Abdulmawjood A."/>
        </authorList>
    </citation>
    <scope>NUCLEOTIDE SEQUENCE [LARGE SCALE GENOMIC DNA]</scope>
    <source>
        <strain evidence="2 3">2701</strain>
    </source>
</reference>
<evidence type="ECO:0000313" key="3">
    <source>
        <dbReference type="Proteomes" id="UP000502298"/>
    </source>
</evidence>
<keyword evidence="3" id="KW-1185">Reference proteome</keyword>
<evidence type="ECO:0000256" key="1">
    <source>
        <dbReference type="SAM" id="SignalP"/>
    </source>
</evidence>
<feature type="chain" id="PRO_5038626423" evidence="1">
    <location>
        <begin position="20"/>
        <end position="113"/>
    </location>
</feature>
<dbReference type="RefSeq" id="WP_168917033.1">
    <property type="nucleotide sequence ID" value="NZ_CP050804.1"/>
</dbReference>
<protein>
    <submittedName>
        <fullName evidence="2">Uncharacterized protein</fullName>
    </submittedName>
</protein>
<organism evidence="2 3">
    <name type="scientific">Arcanobacterium buesumense</name>
    <dbReference type="NCBI Taxonomy" id="2722751"/>
    <lineage>
        <taxon>Bacteria</taxon>
        <taxon>Bacillati</taxon>
        <taxon>Actinomycetota</taxon>
        <taxon>Actinomycetes</taxon>
        <taxon>Actinomycetales</taxon>
        <taxon>Actinomycetaceae</taxon>
        <taxon>Arcanobacterium</taxon>
    </lineage>
</organism>
<name>A0A6H2EJY1_9ACTO</name>
<evidence type="ECO:0000313" key="2">
    <source>
        <dbReference type="EMBL" id="QJC21091.1"/>
    </source>
</evidence>
<gene>
    <name evidence="2" type="ORF">HC352_00200</name>
</gene>
<dbReference type="EMBL" id="CP050804">
    <property type="protein sequence ID" value="QJC21091.1"/>
    <property type="molecule type" value="Genomic_DNA"/>
</dbReference>
<proteinExistence type="predicted"/>
<dbReference type="AlphaFoldDB" id="A0A6H2EJY1"/>
<feature type="signal peptide" evidence="1">
    <location>
        <begin position="1"/>
        <end position="19"/>
    </location>
</feature>